<evidence type="ECO:0000256" key="1">
    <source>
        <dbReference type="ARBA" id="ARBA00023125"/>
    </source>
</evidence>
<dbReference type="Gene3D" id="1.10.357.10">
    <property type="entry name" value="Tetracycline Repressor, domain 2"/>
    <property type="match status" value="2"/>
</dbReference>
<dbReference type="Gene3D" id="1.10.10.60">
    <property type="entry name" value="Homeodomain-like"/>
    <property type="match status" value="2"/>
</dbReference>
<dbReference type="SUPFAM" id="SSF46689">
    <property type="entry name" value="Homeodomain-like"/>
    <property type="match status" value="2"/>
</dbReference>
<proteinExistence type="predicted"/>
<accession>A0A5K7YMY0</accession>
<sequence>MSKRAIVLASATRVLAEKGFEGATISEIAKEAQIAPSGIYTCFNSKEEILFAIIEEFLIESIEGIKDHLEGILGAINKLRKAVWCHCKFYSASRKEIQIILESRSYPEFYKSSAYKKLKQYSGIFTTIIEQGVAEGSFRKSIPPRIVRDMILGTVDHVAINWTLKNGTSPLEVAEHLFDLINNAITRKKTIISPANKKERKRRQIICCASKLFASYGYKDTNVMEIARQAGVSEGTIYDYYQNKENLLINIPEEKLGQLLDELSGNSPEIELRKMIYSLFNFYNEDHDYSRILVLMLRPNKKFYYSESNKILEKIFSIIQGIIRDGQNSGVFISELRPTVCRALLFGSIDHILIPWIIFKRNYDLIKVRNEIASLFIDALKENS</sequence>
<evidence type="ECO:0000313" key="4">
    <source>
        <dbReference type="EMBL" id="BBO69735.1"/>
    </source>
</evidence>
<protein>
    <recommendedName>
        <fullName evidence="3">HTH tetR-type domain-containing protein</fullName>
    </recommendedName>
</protein>
<evidence type="ECO:0000313" key="5">
    <source>
        <dbReference type="Proteomes" id="UP000427906"/>
    </source>
</evidence>
<dbReference type="InterPro" id="IPR050624">
    <property type="entry name" value="HTH-type_Tx_Regulator"/>
</dbReference>
<dbReference type="AlphaFoldDB" id="A0A5K7YMY0"/>
<keyword evidence="5" id="KW-1185">Reference proteome</keyword>
<dbReference type="PANTHER" id="PTHR43479:SF11">
    <property type="entry name" value="ACREF_ENVCD OPERON REPRESSOR-RELATED"/>
    <property type="match status" value="1"/>
</dbReference>
<dbReference type="InterPro" id="IPR001647">
    <property type="entry name" value="HTH_TetR"/>
</dbReference>
<dbReference type="Pfam" id="PF00440">
    <property type="entry name" value="TetR_N"/>
    <property type="match status" value="2"/>
</dbReference>
<dbReference type="InterPro" id="IPR036271">
    <property type="entry name" value="Tet_transcr_reg_TetR-rel_C_sf"/>
</dbReference>
<dbReference type="SUPFAM" id="SSF48498">
    <property type="entry name" value="Tetracyclin repressor-like, C-terminal domain"/>
    <property type="match status" value="2"/>
</dbReference>
<dbReference type="KEGG" id="dalk:DSCA_36650"/>
<evidence type="ECO:0000259" key="3">
    <source>
        <dbReference type="PROSITE" id="PS50977"/>
    </source>
</evidence>
<dbReference type="InterPro" id="IPR041490">
    <property type="entry name" value="KstR2_TetR_C"/>
</dbReference>
<dbReference type="Pfam" id="PF08359">
    <property type="entry name" value="TetR_C_4"/>
    <property type="match status" value="1"/>
</dbReference>
<dbReference type="RefSeq" id="WP_155317746.1">
    <property type="nucleotide sequence ID" value="NZ_AP021874.1"/>
</dbReference>
<dbReference type="PANTHER" id="PTHR43479">
    <property type="entry name" value="ACREF/ENVCD OPERON REPRESSOR-RELATED"/>
    <property type="match status" value="1"/>
</dbReference>
<evidence type="ECO:0000256" key="2">
    <source>
        <dbReference type="PROSITE-ProRule" id="PRU00335"/>
    </source>
</evidence>
<name>A0A5K7YMY0_9BACT</name>
<reference evidence="4 5" key="1">
    <citation type="submission" date="2019-11" db="EMBL/GenBank/DDBJ databases">
        <title>Comparative genomics of hydrocarbon-degrading Desulfosarcina strains.</title>
        <authorList>
            <person name="Watanabe M."/>
            <person name="Kojima H."/>
            <person name="Fukui M."/>
        </authorList>
    </citation>
    <scope>NUCLEOTIDE SEQUENCE [LARGE SCALE GENOMIC DNA]</scope>
    <source>
        <strain evidence="4 5">PL12</strain>
    </source>
</reference>
<dbReference type="InterPro" id="IPR013570">
    <property type="entry name" value="Tscrpt_reg_YsiA_C"/>
</dbReference>
<dbReference type="InterPro" id="IPR009057">
    <property type="entry name" value="Homeodomain-like_sf"/>
</dbReference>
<feature type="DNA-binding region" description="H-T-H motif" evidence="2">
    <location>
        <begin position="24"/>
        <end position="43"/>
    </location>
</feature>
<dbReference type="GO" id="GO:0003677">
    <property type="term" value="F:DNA binding"/>
    <property type="evidence" value="ECO:0007669"/>
    <property type="project" value="UniProtKB-UniRule"/>
</dbReference>
<dbReference type="PROSITE" id="PS50977">
    <property type="entry name" value="HTH_TETR_2"/>
    <property type="match status" value="2"/>
</dbReference>
<dbReference type="Pfam" id="PF17932">
    <property type="entry name" value="TetR_C_24"/>
    <property type="match status" value="1"/>
</dbReference>
<dbReference type="Proteomes" id="UP000427906">
    <property type="component" value="Chromosome"/>
</dbReference>
<feature type="domain" description="HTH tetR-type" evidence="3">
    <location>
        <begin position="1"/>
        <end position="61"/>
    </location>
</feature>
<dbReference type="PRINTS" id="PR00455">
    <property type="entry name" value="HTHTETR"/>
</dbReference>
<dbReference type="OrthoDB" id="5394806at2"/>
<feature type="DNA-binding region" description="H-T-H motif" evidence="2">
    <location>
        <begin position="222"/>
        <end position="241"/>
    </location>
</feature>
<dbReference type="EMBL" id="AP021874">
    <property type="protein sequence ID" value="BBO69735.1"/>
    <property type="molecule type" value="Genomic_DNA"/>
</dbReference>
<gene>
    <name evidence="4" type="ORF">DSCA_36650</name>
</gene>
<feature type="domain" description="HTH tetR-type" evidence="3">
    <location>
        <begin position="199"/>
        <end position="259"/>
    </location>
</feature>
<keyword evidence="1 2" id="KW-0238">DNA-binding</keyword>
<organism evidence="4 5">
    <name type="scientific">Desulfosarcina alkanivorans</name>
    <dbReference type="NCBI Taxonomy" id="571177"/>
    <lineage>
        <taxon>Bacteria</taxon>
        <taxon>Pseudomonadati</taxon>
        <taxon>Thermodesulfobacteriota</taxon>
        <taxon>Desulfobacteria</taxon>
        <taxon>Desulfobacterales</taxon>
        <taxon>Desulfosarcinaceae</taxon>
        <taxon>Desulfosarcina</taxon>
    </lineage>
</organism>